<accession>A0ABN8NTZ2</accession>
<organism evidence="1 2">
    <name type="scientific">Porites lobata</name>
    <dbReference type="NCBI Taxonomy" id="104759"/>
    <lineage>
        <taxon>Eukaryota</taxon>
        <taxon>Metazoa</taxon>
        <taxon>Cnidaria</taxon>
        <taxon>Anthozoa</taxon>
        <taxon>Hexacorallia</taxon>
        <taxon>Scleractinia</taxon>
        <taxon>Fungiina</taxon>
        <taxon>Poritidae</taxon>
        <taxon>Porites</taxon>
    </lineage>
</organism>
<evidence type="ECO:0000313" key="2">
    <source>
        <dbReference type="Proteomes" id="UP001159405"/>
    </source>
</evidence>
<dbReference type="EMBL" id="CALNXK010000037">
    <property type="protein sequence ID" value="CAH3122160.1"/>
    <property type="molecule type" value="Genomic_DNA"/>
</dbReference>
<keyword evidence="2" id="KW-1185">Reference proteome</keyword>
<dbReference type="Proteomes" id="UP001159405">
    <property type="component" value="Unassembled WGS sequence"/>
</dbReference>
<reference evidence="1 2" key="1">
    <citation type="submission" date="2022-05" db="EMBL/GenBank/DDBJ databases">
        <authorList>
            <consortium name="Genoscope - CEA"/>
            <person name="William W."/>
        </authorList>
    </citation>
    <scope>NUCLEOTIDE SEQUENCE [LARGE SCALE GENOMIC DNA]</scope>
</reference>
<gene>
    <name evidence="1" type="ORF">PLOB_00029464</name>
</gene>
<dbReference type="Gene3D" id="3.40.30.10">
    <property type="entry name" value="Glutaredoxin"/>
    <property type="match status" value="1"/>
</dbReference>
<sequence>YFQAGARRWLKDTNCKLSIFVDPERHLYNALGLRRSVAKSWSIPALVYYAEQKRAGRKLAAMFEEDDPNQMGGDFILDEQGRMALIHRSKISTDRPPVEELLSCVKDLNRAKANL</sequence>
<feature type="non-terminal residue" evidence="1">
    <location>
        <position position="1"/>
    </location>
</feature>
<dbReference type="Pfam" id="PF13911">
    <property type="entry name" value="AhpC-TSA_2"/>
    <property type="match status" value="1"/>
</dbReference>
<protein>
    <submittedName>
        <fullName evidence="1">Uncharacterized protein</fullName>
    </submittedName>
</protein>
<evidence type="ECO:0000313" key="1">
    <source>
        <dbReference type="EMBL" id="CAH3122160.1"/>
    </source>
</evidence>
<name>A0ABN8NTZ2_9CNID</name>
<proteinExistence type="predicted"/>
<comment type="caution">
    <text evidence="1">The sequence shown here is derived from an EMBL/GenBank/DDBJ whole genome shotgun (WGS) entry which is preliminary data.</text>
</comment>
<dbReference type="InterPro" id="IPR032801">
    <property type="entry name" value="PXL2A/B/C"/>
</dbReference>